<sequence>MKLRHTSPPYYLLSVGSERESITNHLLSRVHITDMAARAPVHLRGFIARVALNKKNLHARHKLDTDIDKYYYTLHNVIIPDFMDMVKEIPGYPERIKKCVAHTTPSYFEGWAFSTELIYKTVADKQHQTERNLEKCRIIRALMDMSYAMAGILDDYVDKGEFRRGKKVWASVCEGGQEAAIYDSIAVTYLMSLMVKRHFGTDPGYSKLIELFNMVPGTAAIGNTLDILDRHDTNYYDDTMWKHSVQNKAANTVFPAATAGLIHAGVLCDDLLDRTSEVFGYTGHLFQVWDDFMEHYAVKEQSGKGAPDTKYNAKTWATLTAMAHFNEAQAKEFKACYGSTDPAKRSRVRELYDEVNLRGLYIDYLRNTYMVVEEKISKIPDPRIQSACRSYMDWLLVEPPQDEEEAESVLNN</sequence>
<dbReference type="AlphaFoldDB" id="A0A9P0HP46"/>
<dbReference type="OrthoDB" id="10257492at2759"/>
<comment type="cofactor">
    <cofactor evidence="1">
        <name>Mg(2+)</name>
        <dbReference type="ChEBI" id="CHEBI:18420"/>
    </cofactor>
</comment>
<evidence type="ECO:0000313" key="8">
    <source>
        <dbReference type="Proteomes" id="UP001152798"/>
    </source>
</evidence>
<dbReference type="Pfam" id="PF00348">
    <property type="entry name" value="polyprenyl_synt"/>
    <property type="match status" value="1"/>
</dbReference>
<evidence type="ECO:0000313" key="7">
    <source>
        <dbReference type="EMBL" id="CAH1405470.1"/>
    </source>
</evidence>
<comment type="pathway">
    <text evidence="5">Pheromone biosynthesis.</text>
</comment>
<dbReference type="InterPro" id="IPR039702">
    <property type="entry name" value="FPS1-like"/>
</dbReference>
<reference evidence="7" key="1">
    <citation type="submission" date="2022-01" db="EMBL/GenBank/DDBJ databases">
        <authorList>
            <person name="King R."/>
        </authorList>
    </citation>
    <scope>NUCLEOTIDE SEQUENCE</scope>
</reference>
<gene>
    <name evidence="7" type="ORF">NEZAVI_LOCUS13679</name>
</gene>
<dbReference type="EMBL" id="OV725082">
    <property type="protein sequence ID" value="CAH1405470.1"/>
    <property type="molecule type" value="Genomic_DNA"/>
</dbReference>
<keyword evidence="3" id="KW-0479">Metal-binding</keyword>
<evidence type="ECO:0000256" key="6">
    <source>
        <dbReference type="RuleBase" id="RU004466"/>
    </source>
</evidence>
<dbReference type="GO" id="GO:0004337">
    <property type="term" value="F:(2E,6E)-farnesyl diphosphate synthase activity"/>
    <property type="evidence" value="ECO:0007669"/>
    <property type="project" value="TreeGrafter"/>
</dbReference>
<proteinExistence type="inferred from homology"/>
<evidence type="ECO:0000256" key="4">
    <source>
        <dbReference type="ARBA" id="ARBA00022842"/>
    </source>
</evidence>
<protein>
    <submittedName>
        <fullName evidence="7">Uncharacterized protein</fullName>
    </submittedName>
</protein>
<evidence type="ECO:0000256" key="1">
    <source>
        <dbReference type="ARBA" id="ARBA00001946"/>
    </source>
</evidence>
<dbReference type="Proteomes" id="UP001152798">
    <property type="component" value="Chromosome 6"/>
</dbReference>
<dbReference type="InterPro" id="IPR008949">
    <property type="entry name" value="Isoprenoid_synthase_dom_sf"/>
</dbReference>
<dbReference type="PANTHER" id="PTHR11525">
    <property type="entry name" value="FARNESYL-PYROPHOSPHATE SYNTHETASE"/>
    <property type="match status" value="1"/>
</dbReference>
<dbReference type="Gene3D" id="1.10.600.10">
    <property type="entry name" value="Farnesyl Diphosphate Synthase"/>
    <property type="match status" value="1"/>
</dbReference>
<accession>A0A9P0HP46</accession>
<evidence type="ECO:0000256" key="3">
    <source>
        <dbReference type="ARBA" id="ARBA00022723"/>
    </source>
</evidence>
<dbReference type="GO" id="GO:0046872">
    <property type="term" value="F:metal ion binding"/>
    <property type="evidence" value="ECO:0007669"/>
    <property type="project" value="UniProtKB-KW"/>
</dbReference>
<evidence type="ECO:0000256" key="5">
    <source>
        <dbReference type="ARBA" id="ARBA00033740"/>
    </source>
</evidence>
<comment type="similarity">
    <text evidence="6">Belongs to the FPP/GGPP synthase family.</text>
</comment>
<dbReference type="GO" id="GO:0005737">
    <property type="term" value="C:cytoplasm"/>
    <property type="evidence" value="ECO:0007669"/>
    <property type="project" value="TreeGrafter"/>
</dbReference>
<dbReference type="PANTHER" id="PTHR11525:SF0">
    <property type="entry name" value="FARNESYL PYROPHOSPHATE SYNTHASE"/>
    <property type="match status" value="1"/>
</dbReference>
<dbReference type="GO" id="GO:0042811">
    <property type="term" value="P:pheromone biosynthetic process"/>
    <property type="evidence" value="ECO:0007669"/>
    <property type="project" value="UniProtKB-ARBA"/>
</dbReference>
<dbReference type="InterPro" id="IPR000092">
    <property type="entry name" value="Polyprenyl_synt"/>
</dbReference>
<dbReference type="SUPFAM" id="SSF48576">
    <property type="entry name" value="Terpenoid synthases"/>
    <property type="match status" value="1"/>
</dbReference>
<keyword evidence="4" id="KW-0460">Magnesium</keyword>
<dbReference type="GO" id="GO:0045337">
    <property type="term" value="P:farnesyl diphosphate biosynthetic process"/>
    <property type="evidence" value="ECO:0007669"/>
    <property type="project" value="TreeGrafter"/>
</dbReference>
<evidence type="ECO:0000256" key="2">
    <source>
        <dbReference type="ARBA" id="ARBA00022679"/>
    </source>
</evidence>
<organism evidence="7 8">
    <name type="scientific">Nezara viridula</name>
    <name type="common">Southern green stink bug</name>
    <name type="synonym">Cimex viridulus</name>
    <dbReference type="NCBI Taxonomy" id="85310"/>
    <lineage>
        <taxon>Eukaryota</taxon>
        <taxon>Metazoa</taxon>
        <taxon>Ecdysozoa</taxon>
        <taxon>Arthropoda</taxon>
        <taxon>Hexapoda</taxon>
        <taxon>Insecta</taxon>
        <taxon>Pterygota</taxon>
        <taxon>Neoptera</taxon>
        <taxon>Paraneoptera</taxon>
        <taxon>Hemiptera</taxon>
        <taxon>Heteroptera</taxon>
        <taxon>Panheteroptera</taxon>
        <taxon>Pentatomomorpha</taxon>
        <taxon>Pentatomoidea</taxon>
        <taxon>Pentatomidae</taxon>
        <taxon>Pentatominae</taxon>
        <taxon>Nezara</taxon>
    </lineage>
</organism>
<name>A0A9P0HP46_NEZVI</name>
<keyword evidence="8" id="KW-1185">Reference proteome</keyword>
<keyword evidence="2 6" id="KW-0808">Transferase</keyword>
<dbReference type="GO" id="GO:0004161">
    <property type="term" value="F:dimethylallyltranstransferase activity"/>
    <property type="evidence" value="ECO:0007669"/>
    <property type="project" value="TreeGrafter"/>
</dbReference>